<sequence length="62" mass="6722">MIDEPVDAEGPTESRISRQAAANATDDGMRIAEDDDEKAVEQSTENSPEKEVVQEARTDGDT</sequence>
<organism evidence="2 3">
    <name type="scientific">Caballeronia concitans</name>
    <dbReference type="NCBI Taxonomy" id="1777133"/>
    <lineage>
        <taxon>Bacteria</taxon>
        <taxon>Pseudomonadati</taxon>
        <taxon>Pseudomonadota</taxon>
        <taxon>Betaproteobacteria</taxon>
        <taxon>Burkholderiales</taxon>
        <taxon>Burkholderiaceae</taxon>
        <taxon>Caballeronia</taxon>
    </lineage>
</organism>
<comment type="caution">
    <text evidence="2">The sequence shown here is derived from an EMBL/GenBank/DDBJ whole genome shotgun (WGS) entry which is preliminary data.</text>
</comment>
<feature type="compositionally biased region" description="Basic and acidic residues" evidence="1">
    <location>
        <begin position="47"/>
        <end position="62"/>
    </location>
</feature>
<reference evidence="2 3" key="1">
    <citation type="submission" date="2016-01" db="EMBL/GenBank/DDBJ databases">
        <authorList>
            <person name="Peeters C."/>
        </authorList>
    </citation>
    <scope>NUCLEOTIDE SEQUENCE [LARGE SCALE GENOMIC DNA]</scope>
    <source>
        <strain evidence="2">LMG 29315</strain>
    </source>
</reference>
<proteinExistence type="predicted"/>
<dbReference type="Proteomes" id="UP000198263">
    <property type="component" value="Unassembled WGS sequence"/>
</dbReference>
<evidence type="ECO:0000313" key="3">
    <source>
        <dbReference type="Proteomes" id="UP000198263"/>
    </source>
</evidence>
<gene>
    <name evidence="2" type="ORF">AWB72_03867</name>
</gene>
<protein>
    <submittedName>
        <fullName evidence="2">Uncharacterized protein</fullName>
    </submittedName>
</protein>
<accession>A0A658R189</accession>
<evidence type="ECO:0000313" key="2">
    <source>
        <dbReference type="EMBL" id="SAL38128.1"/>
    </source>
</evidence>
<evidence type="ECO:0000256" key="1">
    <source>
        <dbReference type="SAM" id="MobiDB-lite"/>
    </source>
</evidence>
<keyword evidence="3" id="KW-1185">Reference proteome</keyword>
<feature type="region of interest" description="Disordered" evidence="1">
    <location>
        <begin position="1"/>
        <end position="62"/>
    </location>
</feature>
<dbReference type="AlphaFoldDB" id="A0A658R189"/>
<dbReference type="EMBL" id="FCNV02000009">
    <property type="protein sequence ID" value="SAL38128.1"/>
    <property type="molecule type" value="Genomic_DNA"/>
</dbReference>
<name>A0A658R189_9BURK</name>